<dbReference type="InterPro" id="IPR036388">
    <property type="entry name" value="WH-like_DNA-bd_sf"/>
</dbReference>
<evidence type="ECO:0000256" key="2">
    <source>
        <dbReference type="ARBA" id="ARBA00023125"/>
    </source>
</evidence>
<feature type="domain" description="HTH luxR-type" evidence="4">
    <location>
        <begin position="201"/>
        <end position="266"/>
    </location>
</feature>
<dbReference type="RefSeq" id="WP_173268631.1">
    <property type="nucleotide sequence ID" value="NZ_JABMKV010000001.1"/>
</dbReference>
<accession>A0ABX2D8P4</accession>
<dbReference type="Gene3D" id="1.10.10.10">
    <property type="entry name" value="Winged helix-like DNA-binding domain superfamily/Winged helix DNA-binding domain"/>
    <property type="match status" value="1"/>
</dbReference>
<evidence type="ECO:0000256" key="3">
    <source>
        <dbReference type="ARBA" id="ARBA00023163"/>
    </source>
</evidence>
<organism evidence="5 6">
    <name type="scientific">Pedobacter boryungensis</name>
    <dbReference type="NCBI Taxonomy" id="869962"/>
    <lineage>
        <taxon>Bacteria</taxon>
        <taxon>Pseudomonadati</taxon>
        <taxon>Bacteroidota</taxon>
        <taxon>Sphingobacteriia</taxon>
        <taxon>Sphingobacteriales</taxon>
        <taxon>Sphingobacteriaceae</taxon>
        <taxon>Pedobacter</taxon>
    </lineage>
</organism>
<dbReference type="InterPro" id="IPR016032">
    <property type="entry name" value="Sig_transdc_resp-reg_C-effctor"/>
</dbReference>
<reference evidence="5 6" key="1">
    <citation type="submission" date="2020-05" db="EMBL/GenBank/DDBJ databases">
        <title>Description of Pedobacter foliorum sp. nov.</title>
        <authorList>
            <person name="Qi S."/>
            <person name="Carlier A."/>
            <person name="Cnockaert M."/>
            <person name="Vandamme P."/>
        </authorList>
    </citation>
    <scope>NUCLEOTIDE SEQUENCE [LARGE SCALE GENOMIC DNA]</scope>
    <source>
        <strain evidence="5 6">LMG 31300</strain>
    </source>
</reference>
<dbReference type="Gene3D" id="3.30.450.20">
    <property type="entry name" value="PAS domain"/>
    <property type="match status" value="1"/>
</dbReference>
<dbReference type="CDD" id="cd06170">
    <property type="entry name" value="LuxR_C_like"/>
    <property type="match status" value="1"/>
</dbReference>
<dbReference type="SUPFAM" id="SSF46894">
    <property type="entry name" value="C-terminal effector domain of the bipartite response regulators"/>
    <property type="match status" value="1"/>
</dbReference>
<dbReference type="InterPro" id="IPR035965">
    <property type="entry name" value="PAS-like_dom_sf"/>
</dbReference>
<comment type="caution">
    <text evidence="5">The sequence shown here is derived from an EMBL/GenBank/DDBJ whole genome shotgun (WGS) entry which is preliminary data.</text>
</comment>
<gene>
    <name evidence="5" type="ORF">HQN85_01765</name>
</gene>
<keyword evidence="2" id="KW-0238">DNA-binding</keyword>
<dbReference type="SMART" id="SM00421">
    <property type="entry name" value="HTH_LUXR"/>
    <property type="match status" value="1"/>
</dbReference>
<name>A0ABX2D8P4_9SPHI</name>
<dbReference type="Pfam" id="PF13426">
    <property type="entry name" value="PAS_9"/>
    <property type="match status" value="1"/>
</dbReference>
<dbReference type="PROSITE" id="PS50043">
    <property type="entry name" value="HTH_LUXR_2"/>
    <property type="match status" value="1"/>
</dbReference>
<proteinExistence type="predicted"/>
<dbReference type="PRINTS" id="PR00038">
    <property type="entry name" value="HTHLUXR"/>
</dbReference>
<dbReference type="PANTHER" id="PTHR44688">
    <property type="entry name" value="DNA-BINDING TRANSCRIPTIONAL ACTIVATOR DEVR_DOSR"/>
    <property type="match status" value="1"/>
</dbReference>
<dbReference type="PANTHER" id="PTHR44688:SF16">
    <property type="entry name" value="DNA-BINDING TRANSCRIPTIONAL ACTIVATOR DEVR_DOSR"/>
    <property type="match status" value="1"/>
</dbReference>
<evidence type="ECO:0000313" key="5">
    <source>
        <dbReference type="EMBL" id="NQX30436.1"/>
    </source>
</evidence>
<evidence type="ECO:0000259" key="4">
    <source>
        <dbReference type="PROSITE" id="PS50043"/>
    </source>
</evidence>
<dbReference type="EMBL" id="JABMKV010000001">
    <property type="protein sequence ID" value="NQX30436.1"/>
    <property type="molecule type" value="Genomic_DNA"/>
</dbReference>
<protein>
    <submittedName>
        <fullName evidence="5">PAS and helix-turn-helix domain-containing protein</fullName>
    </submittedName>
</protein>
<keyword evidence="1" id="KW-0805">Transcription regulation</keyword>
<dbReference type="PROSITE" id="PS00622">
    <property type="entry name" value="HTH_LUXR_1"/>
    <property type="match status" value="1"/>
</dbReference>
<dbReference type="Pfam" id="PF00196">
    <property type="entry name" value="GerE"/>
    <property type="match status" value="1"/>
</dbReference>
<sequence>MEIKQYKELLTYWHQFTHFTNRVIGKKSTILAKTTFNLEEHLKLYHCIDNFFYVLADSVNHTIVKVGGGVESLTGYKPSDFEGKGYYSTLKTHSIWEILKITKGGVKYFEYLFSRPLEDRKYIKVNYTFELKTKDGKRFQCMNQSIPVLFNDEMEPIYFLNIITDISLFKKDKNVLHYIIDSSDIQNVKRIDINVAIELPINEGEEEITKAEKRVLRLIADGLSSKQIASELFLSQHTINTHRRNMLEKLKCTSSSEMIKKGILNGWL</sequence>
<evidence type="ECO:0000256" key="1">
    <source>
        <dbReference type="ARBA" id="ARBA00023015"/>
    </source>
</evidence>
<dbReference type="InterPro" id="IPR000014">
    <property type="entry name" value="PAS"/>
</dbReference>
<dbReference type="InterPro" id="IPR000792">
    <property type="entry name" value="Tscrpt_reg_LuxR_C"/>
</dbReference>
<dbReference type="Proteomes" id="UP000762110">
    <property type="component" value="Unassembled WGS sequence"/>
</dbReference>
<evidence type="ECO:0000313" key="6">
    <source>
        <dbReference type="Proteomes" id="UP000762110"/>
    </source>
</evidence>
<dbReference type="SUPFAM" id="SSF55785">
    <property type="entry name" value="PYP-like sensor domain (PAS domain)"/>
    <property type="match status" value="1"/>
</dbReference>
<keyword evidence="6" id="KW-1185">Reference proteome</keyword>
<keyword evidence="3" id="KW-0804">Transcription</keyword>